<evidence type="ECO:0000313" key="2">
    <source>
        <dbReference type="Proteomes" id="UP001177003"/>
    </source>
</evidence>
<evidence type="ECO:0000313" key="1">
    <source>
        <dbReference type="EMBL" id="CAI9298857.1"/>
    </source>
</evidence>
<dbReference type="Proteomes" id="UP001177003">
    <property type="component" value="Chromosome 8"/>
</dbReference>
<organism evidence="1 2">
    <name type="scientific">Lactuca saligna</name>
    <name type="common">Willowleaf lettuce</name>
    <dbReference type="NCBI Taxonomy" id="75948"/>
    <lineage>
        <taxon>Eukaryota</taxon>
        <taxon>Viridiplantae</taxon>
        <taxon>Streptophyta</taxon>
        <taxon>Embryophyta</taxon>
        <taxon>Tracheophyta</taxon>
        <taxon>Spermatophyta</taxon>
        <taxon>Magnoliopsida</taxon>
        <taxon>eudicotyledons</taxon>
        <taxon>Gunneridae</taxon>
        <taxon>Pentapetalae</taxon>
        <taxon>asterids</taxon>
        <taxon>campanulids</taxon>
        <taxon>Asterales</taxon>
        <taxon>Asteraceae</taxon>
        <taxon>Cichorioideae</taxon>
        <taxon>Cichorieae</taxon>
        <taxon>Lactucinae</taxon>
        <taxon>Lactuca</taxon>
    </lineage>
</organism>
<dbReference type="AlphaFoldDB" id="A0AA36EK98"/>
<keyword evidence="2" id="KW-1185">Reference proteome</keyword>
<protein>
    <submittedName>
        <fullName evidence="1">Uncharacterized protein</fullName>
    </submittedName>
</protein>
<name>A0AA36EK98_LACSI</name>
<sequence length="121" mass="14116">MFTFKALLDEKVKNSTVNYVDHPIEIDDDEVSDQEDFRSANVDIRIQGKRKKYGLFGQINSNNPDREDYLSDSDFEVRRALLGASFVHSMKKLFFHSHISFSFSLSVRNSLERGFEIKIYI</sequence>
<gene>
    <name evidence="1" type="ORF">LSALG_LOCUS37599</name>
</gene>
<accession>A0AA36EK98</accession>
<reference evidence="1" key="1">
    <citation type="submission" date="2023-04" db="EMBL/GenBank/DDBJ databases">
        <authorList>
            <person name="Vijverberg K."/>
            <person name="Xiong W."/>
            <person name="Schranz E."/>
        </authorList>
    </citation>
    <scope>NUCLEOTIDE SEQUENCE</scope>
</reference>
<proteinExistence type="predicted"/>
<dbReference type="EMBL" id="OX465084">
    <property type="protein sequence ID" value="CAI9298857.1"/>
    <property type="molecule type" value="Genomic_DNA"/>
</dbReference>